<keyword evidence="6" id="KW-1185">Reference proteome</keyword>
<organism evidence="5 6">
    <name type="scientific">Agaribacillus aureus</name>
    <dbReference type="NCBI Taxonomy" id="3051825"/>
    <lineage>
        <taxon>Bacteria</taxon>
        <taxon>Pseudomonadati</taxon>
        <taxon>Bacteroidota</taxon>
        <taxon>Cytophagia</taxon>
        <taxon>Cytophagales</taxon>
        <taxon>Splendidivirgaceae</taxon>
        <taxon>Agaribacillus</taxon>
    </lineage>
</organism>
<name>A0ABT8LDJ6_9BACT</name>
<evidence type="ECO:0000259" key="4">
    <source>
        <dbReference type="PROSITE" id="PS50995"/>
    </source>
</evidence>
<dbReference type="PRINTS" id="PR00598">
    <property type="entry name" value="HTHMARR"/>
</dbReference>
<dbReference type="SUPFAM" id="SSF46785">
    <property type="entry name" value="Winged helix' DNA-binding domain"/>
    <property type="match status" value="1"/>
</dbReference>
<dbReference type="RefSeq" id="WP_346761184.1">
    <property type="nucleotide sequence ID" value="NZ_JAUJEB010000007.1"/>
</dbReference>
<dbReference type="PANTHER" id="PTHR42756:SF1">
    <property type="entry name" value="TRANSCRIPTIONAL REPRESSOR OF EMRAB OPERON"/>
    <property type="match status" value="1"/>
</dbReference>
<evidence type="ECO:0000256" key="3">
    <source>
        <dbReference type="ARBA" id="ARBA00023163"/>
    </source>
</evidence>
<dbReference type="Pfam" id="PF01047">
    <property type="entry name" value="MarR"/>
    <property type="match status" value="1"/>
</dbReference>
<evidence type="ECO:0000256" key="1">
    <source>
        <dbReference type="ARBA" id="ARBA00023015"/>
    </source>
</evidence>
<protein>
    <submittedName>
        <fullName evidence="5">MarR family transcriptional regulator</fullName>
    </submittedName>
</protein>
<keyword evidence="2" id="KW-0238">DNA-binding</keyword>
<sequence>MKVIMTHGEKFVTAFESLVLRMQQIDTNCLRTYGDVTKREFNLLVMLGRSEKMIMREVADFLCVPVSTATAIIDKLDEKGYLKRMHSPTDRRTIVVALNEEGRSIYLSLRKKLKSFGGEVMDKLDENEKTKFIDLLGKVASGSLE</sequence>
<comment type="caution">
    <text evidence="5">The sequence shown here is derived from an EMBL/GenBank/DDBJ whole genome shotgun (WGS) entry which is preliminary data.</text>
</comment>
<evidence type="ECO:0000256" key="2">
    <source>
        <dbReference type="ARBA" id="ARBA00023125"/>
    </source>
</evidence>
<dbReference type="PROSITE" id="PS50995">
    <property type="entry name" value="HTH_MARR_2"/>
    <property type="match status" value="1"/>
</dbReference>
<dbReference type="InterPro" id="IPR036388">
    <property type="entry name" value="WH-like_DNA-bd_sf"/>
</dbReference>
<accession>A0ABT8LDJ6</accession>
<dbReference type="PANTHER" id="PTHR42756">
    <property type="entry name" value="TRANSCRIPTIONAL REGULATOR, MARR"/>
    <property type="match status" value="1"/>
</dbReference>
<dbReference type="Proteomes" id="UP001172083">
    <property type="component" value="Unassembled WGS sequence"/>
</dbReference>
<dbReference type="SMART" id="SM00347">
    <property type="entry name" value="HTH_MARR"/>
    <property type="match status" value="1"/>
</dbReference>
<dbReference type="InterPro" id="IPR036390">
    <property type="entry name" value="WH_DNA-bd_sf"/>
</dbReference>
<keyword evidence="1" id="KW-0805">Transcription regulation</keyword>
<gene>
    <name evidence="5" type="ORF">QQ020_27460</name>
</gene>
<evidence type="ECO:0000313" key="5">
    <source>
        <dbReference type="EMBL" id="MDN5215847.1"/>
    </source>
</evidence>
<keyword evidence="3" id="KW-0804">Transcription</keyword>
<dbReference type="Gene3D" id="1.10.10.10">
    <property type="entry name" value="Winged helix-like DNA-binding domain superfamily/Winged helix DNA-binding domain"/>
    <property type="match status" value="1"/>
</dbReference>
<feature type="domain" description="HTH marR-type" evidence="4">
    <location>
        <begin position="1"/>
        <end position="141"/>
    </location>
</feature>
<dbReference type="InterPro" id="IPR000835">
    <property type="entry name" value="HTH_MarR-typ"/>
</dbReference>
<evidence type="ECO:0000313" key="6">
    <source>
        <dbReference type="Proteomes" id="UP001172083"/>
    </source>
</evidence>
<dbReference type="EMBL" id="JAUJEB010000007">
    <property type="protein sequence ID" value="MDN5215847.1"/>
    <property type="molecule type" value="Genomic_DNA"/>
</dbReference>
<reference evidence="5" key="1">
    <citation type="submission" date="2023-06" db="EMBL/GenBank/DDBJ databases">
        <title>Genomic of Agaribacillus aureum.</title>
        <authorList>
            <person name="Wang G."/>
        </authorList>
    </citation>
    <scope>NUCLEOTIDE SEQUENCE</scope>
    <source>
        <strain evidence="5">BMA12</strain>
    </source>
</reference>
<proteinExistence type="predicted"/>